<evidence type="ECO:0000256" key="1">
    <source>
        <dbReference type="ARBA" id="ARBA00023157"/>
    </source>
</evidence>
<evidence type="ECO:0000313" key="6">
    <source>
        <dbReference type="Proteomes" id="UP001499959"/>
    </source>
</evidence>
<dbReference type="SUPFAM" id="SSF50494">
    <property type="entry name" value="Trypsin-like serine proteases"/>
    <property type="match status" value="1"/>
</dbReference>
<evidence type="ECO:0000256" key="2">
    <source>
        <dbReference type="RuleBase" id="RU363034"/>
    </source>
</evidence>
<dbReference type="PANTHER" id="PTHR24252:SF11">
    <property type="entry name" value="ATRIAL NATRIURETIC PEPTIDE-CONVERTING ENZYME ISOFORM X1"/>
    <property type="match status" value="1"/>
</dbReference>
<gene>
    <name evidence="5" type="ORF">GCM10023307_20420</name>
</gene>
<dbReference type="Gene3D" id="2.40.10.10">
    <property type="entry name" value="Trypsin-like serine proteases"/>
    <property type="match status" value="1"/>
</dbReference>
<dbReference type="InterPro" id="IPR001254">
    <property type="entry name" value="Trypsin_dom"/>
</dbReference>
<keyword evidence="2" id="KW-0378">Hydrolase</keyword>
<protein>
    <recommendedName>
        <fullName evidence="4">Peptidase S1 domain-containing protein</fullName>
    </recommendedName>
</protein>
<keyword evidence="2" id="KW-0720">Serine protease</keyword>
<dbReference type="RefSeq" id="WP_345303222.1">
    <property type="nucleotide sequence ID" value="NZ_BAABJE010000010.1"/>
</dbReference>
<proteinExistence type="predicted"/>
<dbReference type="InterPro" id="IPR018114">
    <property type="entry name" value="TRYPSIN_HIS"/>
</dbReference>
<organism evidence="5 6">
    <name type="scientific">Lysobacter hankyongensis</name>
    <dbReference type="NCBI Taxonomy" id="1176535"/>
    <lineage>
        <taxon>Bacteria</taxon>
        <taxon>Pseudomonadati</taxon>
        <taxon>Pseudomonadota</taxon>
        <taxon>Gammaproteobacteria</taxon>
        <taxon>Lysobacterales</taxon>
        <taxon>Lysobacteraceae</taxon>
        <taxon>Lysobacter</taxon>
    </lineage>
</organism>
<dbReference type="EMBL" id="BAABJE010000010">
    <property type="protein sequence ID" value="GAA4794697.1"/>
    <property type="molecule type" value="Genomic_DNA"/>
</dbReference>
<dbReference type="InterPro" id="IPR043504">
    <property type="entry name" value="Peptidase_S1_PA_chymotrypsin"/>
</dbReference>
<keyword evidence="3" id="KW-0732">Signal</keyword>
<reference evidence="6" key="1">
    <citation type="journal article" date="2019" name="Int. J. Syst. Evol. Microbiol.">
        <title>The Global Catalogue of Microorganisms (GCM) 10K type strain sequencing project: providing services to taxonomists for standard genome sequencing and annotation.</title>
        <authorList>
            <consortium name="The Broad Institute Genomics Platform"/>
            <consortium name="The Broad Institute Genome Sequencing Center for Infectious Disease"/>
            <person name="Wu L."/>
            <person name="Ma J."/>
        </authorList>
    </citation>
    <scope>NUCLEOTIDE SEQUENCE [LARGE SCALE GENOMIC DNA]</scope>
    <source>
        <strain evidence="6">JCM 18204</strain>
    </source>
</reference>
<accession>A0ABP9BFF0</accession>
<dbReference type="PROSITE" id="PS50240">
    <property type="entry name" value="TRYPSIN_DOM"/>
    <property type="match status" value="1"/>
</dbReference>
<dbReference type="InterPro" id="IPR001314">
    <property type="entry name" value="Peptidase_S1A"/>
</dbReference>
<name>A0ABP9BFF0_9GAMM</name>
<dbReference type="InterPro" id="IPR033116">
    <property type="entry name" value="TRYPSIN_SER"/>
</dbReference>
<comment type="caution">
    <text evidence="5">The sequence shown here is derived from an EMBL/GenBank/DDBJ whole genome shotgun (WGS) entry which is preliminary data.</text>
</comment>
<dbReference type="PRINTS" id="PR00722">
    <property type="entry name" value="CHYMOTRYPSIN"/>
</dbReference>
<dbReference type="PROSITE" id="PS00134">
    <property type="entry name" value="TRYPSIN_HIS"/>
    <property type="match status" value="1"/>
</dbReference>
<dbReference type="Pfam" id="PF00089">
    <property type="entry name" value="Trypsin"/>
    <property type="match status" value="1"/>
</dbReference>
<feature type="domain" description="Peptidase S1" evidence="4">
    <location>
        <begin position="95"/>
        <end position="323"/>
    </location>
</feature>
<sequence length="324" mass="34070">MIIEKSSARRSRKRAALAFVLLSAIAAVSLPAAARQGPKPAFEERGSLSQARPPVEARGNWMHEYVQLRLAAQNLRYAIGPMTEYEMQQTITPKIVGGTVAGANDNPFQVGLLTKSVASNFDAQFCGGTLVKANVIVTAAHCSDFVTAGQVQVLTGTRNLDGTGTRRDVVSIAIHPNWNPNTFDYDVAVWTLSSSTSGIPFASLASADPAVGTNLLVTGWGALTEGGSFPIDLRKATVPLVSATNCNDRNSYNGAITARMICAGFDRGGVDSCQGDSGGPLTQGSVLTGIVSWGNGCARRNKFGVYSRVSNASIRSFIVAQAGL</sequence>
<evidence type="ECO:0000259" key="4">
    <source>
        <dbReference type="PROSITE" id="PS50240"/>
    </source>
</evidence>
<feature type="signal peptide" evidence="3">
    <location>
        <begin position="1"/>
        <end position="34"/>
    </location>
</feature>
<evidence type="ECO:0000256" key="3">
    <source>
        <dbReference type="SAM" id="SignalP"/>
    </source>
</evidence>
<dbReference type="SMART" id="SM00020">
    <property type="entry name" value="Tryp_SPc"/>
    <property type="match status" value="1"/>
</dbReference>
<keyword evidence="1" id="KW-1015">Disulfide bond</keyword>
<evidence type="ECO:0000313" key="5">
    <source>
        <dbReference type="EMBL" id="GAA4794697.1"/>
    </source>
</evidence>
<dbReference type="InterPro" id="IPR009003">
    <property type="entry name" value="Peptidase_S1_PA"/>
</dbReference>
<dbReference type="PANTHER" id="PTHR24252">
    <property type="entry name" value="ACROSIN-RELATED"/>
    <property type="match status" value="1"/>
</dbReference>
<keyword evidence="2" id="KW-0645">Protease</keyword>
<keyword evidence="6" id="KW-1185">Reference proteome</keyword>
<dbReference type="Proteomes" id="UP001499959">
    <property type="component" value="Unassembled WGS sequence"/>
</dbReference>
<feature type="chain" id="PRO_5045237570" description="Peptidase S1 domain-containing protein" evidence="3">
    <location>
        <begin position="35"/>
        <end position="324"/>
    </location>
</feature>
<dbReference type="CDD" id="cd00190">
    <property type="entry name" value="Tryp_SPc"/>
    <property type="match status" value="1"/>
</dbReference>
<dbReference type="PROSITE" id="PS00135">
    <property type="entry name" value="TRYPSIN_SER"/>
    <property type="match status" value="1"/>
</dbReference>